<organism evidence="2 3">
    <name type="scientific">Candidatus Anaerobiospirillum pullistercoris</name>
    <dbReference type="NCBI Taxonomy" id="2838452"/>
    <lineage>
        <taxon>Bacteria</taxon>
        <taxon>Pseudomonadati</taxon>
        <taxon>Pseudomonadota</taxon>
        <taxon>Gammaproteobacteria</taxon>
        <taxon>Aeromonadales</taxon>
        <taxon>Succinivibrionaceae</taxon>
        <taxon>Anaerobiospirillum</taxon>
    </lineage>
</organism>
<protein>
    <submittedName>
        <fullName evidence="2">Uncharacterized protein</fullName>
    </submittedName>
</protein>
<feature type="region of interest" description="Disordered" evidence="1">
    <location>
        <begin position="127"/>
        <end position="157"/>
    </location>
</feature>
<name>A0A9D1WDX4_9GAMM</name>
<gene>
    <name evidence="2" type="ORF">H9850_03355</name>
</gene>
<evidence type="ECO:0000313" key="2">
    <source>
        <dbReference type="EMBL" id="HIX56492.1"/>
    </source>
</evidence>
<comment type="caution">
    <text evidence="2">The sequence shown here is derived from an EMBL/GenBank/DDBJ whole genome shotgun (WGS) entry which is preliminary data.</text>
</comment>
<sequence length="157" mass="16860">MAPESKSPVASMAASQTVGSLSQSASNKSSSEVFAEQVDRILQELVVTGYDATDSGFLIELDQLIKIGSEIGFTKVSDLLQKLRDSCESYMRYNSNEYAQHVTQAVAHLHFALSFLNFGKTAQEGGNESAAQDVAAGSPQALSPQHTSSFEADDDYL</sequence>
<evidence type="ECO:0000256" key="1">
    <source>
        <dbReference type="SAM" id="MobiDB-lite"/>
    </source>
</evidence>
<dbReference type="AlphaFoldDB" id="A0A9D1WDX4"/>
<reference evidence="2" key="2">
    <citation type="submission" date="2021-04" db="EMBL/GenBank/DDBJ databases">
        <authorList>
            <person name="Gilroy R."/>
        </authorList>
    </citation>
    <scope>NUCLEOTIDE SEQUENCE</scope>
    <source>
        <strain evidence="2">USASDec5-558</strain>
    </source>
</reference>
<accession>A0A9D1WDX4</accession>
<proteinExistence type="predicted"/>
<reference evidence="2" key="1">
    <citation type="journal article" date="2021" name="PeerJ">
        <title>Extensive microbial diversity within the chicken gut microbiome revealed by metagenomics and culture.</title>
        <authorList>
            <person name="Gilroy R."/>
            <person name="Ravi A."/>
            <person name="Getino M."/>
            <person name="Pursley I."/>
            <person name="Horton D.L."/>
            <person name="Alikhan N.F."/>
            <person name="Baker D."/>
            <person name="Gharbi K."/>
            <person name="Hall N."/>
            <person name="Watson M."/>
            <person name="Adriaenssens E.M."/>
            <person name="Foster-Nyarko E."/>
            <person name="Jarju S."/>
            <person name="Secka A."/>
            <person name="Antonio M."/>
            <person name="Oren A."/>
            <person name="Chaudhuri R.R."/>
            <person name="La Ragione R."/>
            <person name="Hildebrand F."/>
            <person name="Pallen M.J."/>
        </authorList>
    </citation>
    <scope>NUCLEOTIDE SEQUENCE</scope>
    <source>
        <strain evidence="2">USASDec5-558</strain>
    </source>
</reference>
<evidence type="ECO:0000313" key="3">
    <source>
        <dbReference type="Proteomes" id="UP000886829"/>
    </source>
</evidence>
<feature type="compositionally biased region" description="Polar residues" evidence="1">
    <location>
        <begin position="140"/>
        <end position="150"/>
    </location>
</feature>
<dbReference type="Proteomes" id="UP000886829">
    <property type="component" value="Unassembled WGS sequence"/>
</dbReference>
<feature type="region of interest" description="Disordered" evidence="1">
    <location>
        <begin position="1"/>
        <end position="25"/>
    </location>
</feature>
<dbReference type="EMBL" id="DXEV01000066">
    <property type="protein sequence ID" value="HIX56492.1"/>
    <property type="molecule type" value="Genomic_DNA"/>
</dbReference>